<keyword evidence="3" id="KW-0808">Transferase</keyword>
<dbReference type="PANTHER" id="PTHR36927:SF1">
    <property type="entry name" value="MDO-LIKE PROTEIN"/>
    <property type="match status" value="1"/>
</dbReference>
<keyword evidence="4" id="KW-1185">Reference proteome</keyword>
<dbReference type="PANTHER" id="PTHR36927">
    <property type="entry name" value="BLR4337 PROTEIN"/>
    <property type="match status" value="1"/>
</dbReference>
<feature type="transmembrane region" description="Helical" evidence="1">
    <location>
        <begin position="96"/>
        <end position="115"/>
    </location>
</feature>
<feature type="transmembrane region" description="Helical" evidence="1">
    <location>
        <begin position="149"/>
        <end position="169"/>
    </location>
</feature>
<sequence length="397" mass="45509">MGSPDRVHYMDNLRAFAMLLGIFFHAALAYSPMLHQVIPVADPQNSIWVDVLAFFSHTFRMPLFFIIAGFFAAMLINKKGLTHMFKNRMLRVGLPFVVFLPLLYVSLGLMFGWAIEDVEHKSPMLEMIAAMAQMPDAPPPEPSTVHLWFLYYLVFFYVLNLLLVKFVKVDWAKRVFNRPKLFLLLSPLLLAMTLASQHAPFPAPEKFIPQLWATVFFGLLYCFGYGLYKCEAFLDKLKPYLPIMFTLSVLAYGLLYIQVDTPATMQQMMENGAQPPAFTLKQFGLGLLQAIPALYLSLFLLVVGKTWCNQQSSVLRQISNSSYWIYIIHFPLLWMIQFWLLDVDLPLIAEFLISSLGTIAIGYTSYLLLVKNTPIGWLLNGRKKPTYIDINEPKFIK</sequence>
<evidence type="ECO:0000259" key="2">
    <source>
        <dbReference type="Pfam" id="PF01757"/>
    </source>
</evidence>
<keyword evidence="3" id="KW-0012">Acyltransferase</keyword>
<feature type="transmembrane region" description="Helical" evidence="1">
    <location>
        <begin position="51"/>
        <end position="76"/>
    </location>
</feature>
<feature type="transmembrane region" description="Helical" evidence="1">
    <location>
        <begin position="12"/>
        <end position="31"/>
    </location>
</feature>
<feature type="transmembrane region" description="Helical" evidence="1">
    <location>
        <begin position="283"/>
        <end position="303"/>
    </location>
</feature>
<dbReference type="GO" id="GO:0016746">
    <property type="term" value="F:acyltransferase activity"/>
    <property type="evidence" value="ECO:0007669"/>
    <property type="project" value="UniProtKB-KW"/>
</dbReference>
<keyword evidence="1" id="KW-0472">Membrane</keyword>
<feature type="transmembrane region" description="Helical" evidence="1">
    <location>
        <begin position="347"/>
        <end position="369"/>
    </location>
</feature>
<name>A0ABS9D4L3_9ALTE</name>
<evidence type="ECO:0000313" key="4">
    <source>
        <dbReference type="Proteomes" id="UP001521137"/>
    </source>
</evidence>
<comment type="caution">
    <text evidence="3">The sequence shown here is derived from an EMBL/GenBank/DDBJ whole genome shotgun (WGS) entry which is preliminary data.</text>
</comment>
<dbReference type="Pfam" id="PF01757">
    <property type="entry name" value="Acyl_transf_3"/>
    <property type="match status" value="1"/>
</dbReference>
<protein>
    <submittedName>
        <fullName evidence="3">Acyltransferase family protein</fullName>
    </submittedName>
</protein>
<keyword evidence="1" id="KW-0812">Transmembrane</keyword>
<dbReference type="Proteomes" id="UP001521137">
    <property type="component" value="Unassembled WGS sequence"/>
</dbReference>
<dbReference type="RefSeq" id="WP_235311387.1">
    <property type="nucleotide sequence ID" value="NZ_JAKGAS010000003.1"/>
</dbReference>
<keyword evidence="1" id="KW-1133">Transmembrane helix</keyword>
<feature type="transmembrane region" description="Helical" evidence="1">
    <location>
        <begin position="181"/>
        <end position="201"/>
    </location>
</feature>
<reference evidence="3 4" key="1">
    <citation type="submission" date="2022-01" db="EMBL/GenBank/DDBJ databases">
        <title>Paraglaciecola sp. G1-23.</title>
        <authorList>
            <person name="Jin M.S."/>
            <person name="Han D.M."/>
            <person name="Kim H.M."/>
            <person name="Jeon C.O."/>
        </authorList>
    </citation>
    <scope>NUCLEOTIDE SEQUENCE [LARGE SCALE GENOMIC DNA]</scope>
    <source>
        <strain evidence="3 4">G1-23</strain>
    </source>
</reference>
<accession>A0ABS9D4L3</accession>
<dbReference type="InterPro" id="IPR050623">
    <property type="entry name" value="Glucan_succinyl_AcylTrfase"/>
</dbReference>
<gene>
    <name evidence="3" type="ORF">L0668_07040</name>
</gene>
<dbReference type="EMBL" id="JAKGAS010000003">
    <property type="protein sequence ID" value="MCF2947855.1"/>
    <property type="molecule type" value="Genomic_DNA"/>
</dbReference>
<feature type="domain" description="Acyltransferase 3" evidence="2">
    <location>
        <begin position="8"/>
        <end position="364"/>
    </location>
</feature>
<feature type="transmembrane region" description="Helical" evidence="1">
    <location>
        <begin position="207"/>
        <end position="228"/>
    </location>
</feature>
<proteinExistence type="predicted"/>
<feature type="transmembrane region" description="Helical" evidence="1">
    <location>
        <begin position="240"/>
        <end position="259"/>
    </location>
</feature>
<evidence type="ECO:0000256" key="1">
    <source>
        <dbReference type="SAM" id="Phobius"/>
    </source>
</evidence>
<evidence type="ECO:0000313" key="3">
    <source>
        <dbReference type="EMBL" id="MCF2947855.1"/>
    </source>
</evidence>
<dbReference type="InterPro" id="IPR002656">
    <property type="entry name" value="Acyl_transf_3_dom"/>
</dbReference>
<organism evidence="3 4">
    <name type="scientific">Paraglaciecola algarum</name>
    <dbReference type="NCBI Taxonomy" id="3050085"/>
    <lineage>
        <taxon>Bacteria</taxon>
        <taxon>Pseudomonadati</taxon>
        <taxon>Pseudomonadota</taxon>
        <taxon>Gammaproteobacteria</taxon>
        <taxon>Alteromonadales</taxon>
        <taxon>Alteromonadaceae</taxon>
        <taxon>Paraglaciecola</taxon>
    </lineage>
</organism>
<feature type="transmembrane region" description="Helical" evidence="1">
    <location>
        <begin position="323"/>
        <end position="341"/>
    </location>
</feature>